<dbReference type="Proteomes" id="UP001422759">
    <property type="component" value="Unassembled WGS sequence"/>
</dbReference>
<dbReference type="Pfam" id="PF19707">
    <property type="entry name" value="DUF6204"/>
    <property type="match status" value="1"/>
</dbReference>
<name>A0ABN3A8M1_9ACTN</name>
<comment type="caution">
    <text evidence="1">The sequence shown here is derived from an EMBL/GenBank/DDBJ whole genome shotgun (WGS) entry which is preliminary data.</text>
</comment>
<reference evidence="1 2" key="1">
    <citation type="journal article" date="2019" name="Int. J. Syst. Evol. Microbiol.">
        <title>The Global Catalogue of Microorganisms (GCM) 10K type strain sequencing project: providing services to taxonomists for standard genome sequencing and annotation.</title>
        <authorList>
            <consortium name="The Broad Institute Genomics Platform"/>
            <consortium name="The Broad Institute Genome Sequencing Center for Infectious Disease"/>
            <person name="Wu L."/>
            <person name="Ma J."/>
        </authorList>
    </citation>
    <scope>NUCLEOTIDE SEQUENCE [LARGE SCALE GENOMIC DNA]</scope>
    <source>
        <strain evidence="1 2">JCM 14560</strain>
    </source>
</reference>
<protein>
    <submittedName>
        <fullName evidence="1">Uncharacterized protein</fullName>
    </submittedName>
</protein>
<dbReference type="InterPro" id="IPR045778">
    <property type="entry name" value="DUF6204"/>
</dbReference>
<accession>A0ABN3A8M1</accession>
<proteinExistence type="predicted"/>
<gene>
    <name evidence="1" type="ORF">GCM10009760_57090</name>
</gene>
<evidence type="ECO:0000313" key="2">
    <source>
        <dbReference type="Proteomes" id="UP001422759"/>
    </source>
</evidence>
<sequence length="113" mass="12494">MSRHTFRVTVRGAFDQLDEPARAALLAAADRHSWLNSAFTEPGTLTYGPELHAFAFRYVVRAPVEEGARIATEQAEAQALATLEALGCGYRHLRSGAVDVDEIPVRRKGRSNW</sequence>
<keyword evidence="2" id="KW-1185">Reference proteome</keyword>
<organism evidence="1 2">
    <name type="scientific">Kitasatospora kazusensis</name>
    <dbReference type="NCBI Taxonomy" id="407974"/>
    <lineage>
        <taxon>Bacteria</taxon>
        <taxon>Bacillati</taxon>
        <taxon>Actinomycetota</taxon>
        <taxon>Actinomycetes</taxon>
        <taxon>Kitasatosporales</taxon>
        <taxon>Streptomycetaceae</taxon>
        <taxon>Kitasatospora</taxon>
    </lineage>
</organism>
<dbReference type="RefSeq" id="WP_344468863.1">
    <property type="nucleotide sequence ID" value="NZ_BAAANT010000051.1"/>
</dbReference>
<dbReference type="EMBL" id="BAAANT010000051">
    <property type="protein sequence ID" value="GAA2156285.1"/>
    <property type="molecule type" value="Genomic_DNA"/>
</dbReference>
<evidence type="ECO:0000313" key="1">
    <source>
        <dbReference type="EMBL" id="GAA2156285.1"/>
    </source>
</evidence>